<dbReference type="Proteomes" id="UP000643810">
    <property type="component" value="Unassembled WGS sequence"/>
</dbReference>
<comment type="caution">
    <text evidence="1">The sequence shown here is derived from an EMBL/GenBank/DDBJ whole genome shotgun (WGS) entry which is preliminary data.</text>
</comment>
<name>A0ABR7GEX5_9FIRM</name>
<dbReference type="RefSeq" id="WP_186853696.1">
    <property type="nucleotide sequence ID" value="NZ_JACOPG010000001.1"/>
</dbReference>
<evidence type="ECO:0000313" key="1">
    <source>
        <dbReference type="EMBL" id="MBC5685351.1"/>
    </source>
</evidence>
<sequence length="102" mass="10942">MSSNAKQILSSVLGAVCLAFAIGLTTKLFPVYAIGNADKLDFVIATRCWRNLQAGDLVVNEKGQMVGITEDESLDGKEIIHNIISTSPTTERVLFTTAEGVL</sequence>
<protein>
    <recommendedName>
        <fullName evidence="3">Signal peptidase I</fullName>
    </recommendedName>
</protein>
<reference evidence="1 2" key="1">
    <citation type="submission" date="2020-08" db="EMBL/GenBank/DDBJ databases">
        <title>Genome public.</title>
        <authorList>
            <person name="Liu C."/>
            <person name="Sun Q."/>
        </authorList>
    </citation>
    <scope>NUCLEOTIDE SEQUENCE [LARGE SCALE GENOMIC DNA]</scope>
    <source>
        <strain evidence="1 2">NSJ-9</strain>
    </source>
</reference>
<gene>
    <name evidence="1" type="ORF">H8R94_01755</name>
</gene>
<organism evidence="1 2">
    <name type="scientific">Roseburia lenta</name>
    <dbReference type="NCBI Taxonomy" id="2763061"/>
    <lineage>
        <taxon>Bacteria</taxon>
        <taxon>Bacillati</taxon>
        <taxon>Bacillota</taxon>
        <taxon>Clostridia</taxon>
        <taxon>Lachnospirales</taxon>
        <taxon>Lachnospiraceae</taxon>
        <taxon>Roseburia</taxon>
    </lineage>
</organism>
<accession>A0ABR7GEX5</accession>
<evidence type="ECO:0000313" key="2">
    <source>
        <dbReference type="Proteomes" id="UP000643810"/>
    </source>
</evidence>
<evidence type="ECO:0008006" key="3">
    <source>
        <dbReference type="Google" id="ProtNLM"/>
    </source>
</evidence>
<proteinExistence type="predicted"/>
<dbReference type="EMBL" id="JACOPG010000001">
    <property type="protein sequence ID" value="MBC5685351.1"/>
    <property type="molecule type" value="Genomic_DNA"/>
</dbReference>
<keyword evidence="2" id="KW-1185">Reference proteome</keyword>